<accession>A0A9D1JMN0</accession>
<dbReference type="EMBL" id="DVIU01000122">
    <property type="protein sequence ID" value="HIS36212.1"/>
    <property type="molecule type" value="Genomic_DNA"/>
</dbReference>
<dbReference type="InterPro" id="IPR001173">
    <property type="entry name" value="Glyco_trans_2-like"/>
</dbReference>
<feature type="domain" description="Glycosyltransferase 2-like" evidence="1">
    <location>
        <begin position="15"/>
        <end position="118"/>
    </location>
</feature>
<reference evidence="2" key="1">
    <citation type="submission" date="2020-10" db="EMBL/GenBank/DDBJ databases">
        <authorList>
            <person name="Gilroy R."/>
        </authorList>
    </citation>
    <scope>NUCLEOTIDE SEQUENCE</scope>
    <source>
        <strain evidence="2">6276</strain>
    </source>
</reference>
<dbReference type="InterPro" id="IPR029044">
    <property type="entry name" value="Nucleotide-diphossugar_trans"/>
</dbReference>
<gene>
    <name evidence="2" type="ORF">IAC10_06230</name>
</gene>
<reference evidence="2" key="2">
    <citation type="journal article" date="2021" name="PeerJ">
        <title>Extensive microbial diversity within the chicken gut microbiome revealed by metagenomics and culture.</title>
        <authorList>
            <person name="Gilroy R."/>
            <person name="Ravi A."/>
            <person name="Getino M."/>
            <person name="Pursley I."/>
            <person name="Horton D.L."/>
            <person name="Alikhan N.F."/>
            <person name="Baker D."/>
            <person name="Gharbi K."/>
            <person name="Hall N."/>
            <person name="Watson M."/>
            <person name="Adriaenssens E.M."/>
            <person name="Foster-Nyarko E."/>
            <person name="Jarju S."/>
            <person name="Secka A."/>
            <person name="Antonio M."/>
            <person name="Oren A."/>
            <person name="Chaudhuri R.R."/>
            <person name="La Ragione R."/>
            <person name="Hildebrand F."/>
            <person name="Pallen M.J."/>
        </authorList>
    </citation>
    <scope>NUCLEOTIDE SEQUENCE</scope>
    <source>
        <strain evidence="2">6276</strain>
    </source>
</reference>
<dbReference type="PANTHER" id="PTHR43685:SF2">
    <property type="entry name" value="GLYCOSYLTRANSFERASE 2-LIKE DOMAIN-CONTAINING PROTEIN"/>
    <property type="match status" value="1"/>
</dbReference>
<dbReference type="SUPFAM" id="SSF53448">
    <property type="entry name" value="Nucleotide-diphospho-sugar transferases"/>
    <property type="match status" value="1"/>
</dbReference>
<proteinExistence type="predicted"/>
<evidence type="ECO:0000259" key="1">
    <source>
        <dbReference type="Pfam" id="PF00535"/>
    </source>
</evidence>
<dbReference type="CDD" id="cd00761">
    <property type="entry name" value="Glyco_tranf_GTA_type"/>
    <property type="match status" value="1"/>
</dbReference>
<comment type="caution">
    <text evidence="2">The sequence shown here is derived from an EMBL/GenBank/DDBJ whole genome shotgun (WGS) entry which is preliminary data.</text>
</comment>
<feature type="non-terminal residue" evidence="2">
    <location>
        <position position="133"/>
    </location>
</feature>
<dbReference type="PANTHER" id="PTHR43685">
    <property type="entry name" value="GLYCOSYLTRANSFERASE"/>
    <property type="match status" value="1"/>
</dbReference>
<dbReference type="Pfam" id="PF00535">
    <property type="entry name" value="Glycos_transf_2"/>
    <property type="match status" value="1"/>
</dbReference>
<sequence length="133" mass="15086">MYINSKNNLTEGGISVIVPVYNGEKYIKNCLDMLLNQDGENFEVIVINDGSTDNTADIVKSIRDEKLVYLEQENKGVSAARNKGMELSRGDWIVFCDVDDEIKQGYIKDINNIINTYPDYQMFVFAKYNAPKG</sequence>
<name>A0A9D1JMN0_9BACT</name>
<dbReference type="AlphaFoldDB" id="A0A9D1JMN0"/>
<dbReference type="InterPro" id="IPR050834">
    <property type="entry name" value="Glycosyltransf_2"/>
</dbReference>
<evidence type="ECO:0000313" key="2">
    <source>
        <dbReference type="EMBL" id="HIS36212.1"/>
    </source>
</evidence>
<dbReference type="Proteomes" id="UP000823928">
    <property type="component" value="Unassembled WGS sequence"/>
</dbReference>
<evidence type="ECO:0000313" key="3">
    <source>
        <dbReference type="Proteomes" id="UP000823928"/>
    </source>
</evidence>
<protein>
    <submittedName>
        <fullName evidence="2">Glycosyltransferase family 2 protein</fullName>
    </submittedName>
</protein>
<organism evidence="2 3">
    <name type="scientific">Candidatus Scatousia excrementigallinarum</name>
    <dbReference type="NCBI Taxonomy" id="2840935"/>
    <lineage>
        <taxon>Bacteria</taxon>
        <taxon>Candidatus Scatousia</taxon>
    </lineage>
</organism>
<dbReference type="Gene3D" id="3.90.550.10">
    <property type="entry name" value="Spore Coat Polysaccharide Biosynthesis Protein SpsA, Chain A"/>
    <property type="match status" value="1"/>
</dbReference>